<dbReference type="PANTHER" id="PTHR30126">
    <property type="entry name" value="HTH-TYPE TRANSCRIPTIONAL REGULATOR"/>
    <property type="match status" value="1"/>
</dbReference>
<dbReference type="PROSITE" id="PS50931">
    <property type="entry name" value="HTH_LYSR"/>
    <property type="match status" value="1"/>
</dbReference>
<comment type="caution">
    <text evidence="6">The sequence shown here is derived from an EMBL/GenBank/DDBJ whole genome shotgun (WGS) entry which is preliminary data.</text>
</comment>
<dbReference type="InterPro" id="IPR036388">
    <property type="entry name" value="WH-like_DNA-bd_sf"/>
</dbReference>
<name>A0A6N9YS14_9ACTN</name>
<dbReference type="GO" id="GO:0000976">
    <property type="term" value="F:transcription cis-regulatory region binding"/>
    <property type="evidence" value="ECO:0007669"/>
    <property type="project" value="TreeGrafter"/>
</dbReference>
<gene>
    <name evidence="6" type="ORF">G1H11_21255</name>
</gene>
<evidence type="ECO:0000259" key="5">
    <source>
        <dbReference type="PROSITE" id="PS50931"/>
    </source>
</evidence>
<reference evidence="6 7" key="1">
    <citation type="submission" date="2020-02" db="EMBL/GenBank/DDBJ databases">
        <authorList>
            <person name="Li X.-J."/>
            <person name="Feng X.-M."/>
        </authorList>
    </citation>
    <scope>NUCLEOTIDE SEQUENCE [LARGE SCALE GENOMIC DNA]</scope>
    <source>
        <strain evidence="6 7">CGMCC 4.7225</strain>
    </source>
</reference>
<dbReference type="FunFam" id="1.10.10.10:FF:000001">
    <property type="entry name" value="LysR family transcriptional regulator"/>
    <property type="match status" value="1"/>
</dbReference>
<dbReference type="EMBL" id="JAAGOB010000014">
    <property type="protein sequence ID" value="NED97831.1"/>
    <property type="molecule type" value="Genomic_DNA"/>
</dbReference>
<evidence type="ECO:0000256" key="2">
    <source>
        <dbReference type="ARBA" id="ARBA00023015"/>
    </source>
</evidence>
<evidence type="ECO:0000313" key="6">
    <source>
        <dbReference type="EMBL" id="NED97831.1"/>
    </source>
</evidence>
<evidence type="ECO:0000256" key="4">
    <source>
        <dbReference type="ARBA" id="ARBA00023163"/>
    </source>
</evidence>
<dbReference type="Pfam" id="PF00126">
    <property type="entry name" value="HTH_1"/>
    <property type="match status" value="1"/>
</dbReference>
<dbReference type="PANTHER" id="PTHR30126:SF40">
    <property type="entry name" value="HTH-TYPE TRANSCRIPTIONAL REGULATOR GLTR"/>
    <property type="match status" value="1"/>
</dbReference>
<keyword evidence="2" id="KW-0805">Transcription regulation</keyword>
<dbReference type="SUPFAM" id="SSF53850">
    <property type="entry name" value="Periplasmic binding protein-like II"/>
    <property type="match status" value="1"/>
</dbReference>
<dbReference type="AlphaFoldDB" id="A0A6N9YS14"/>
<keyword evidence="3" id="KW-0238">DNA-binding</keyword>
<comment type="similarity">
    <text evidence="1">Belongs to the LysR transcriptional regulatory family.</text>
</comment>
<dbReference type="Gene3D" id="3.40.190.290">
    <property type="match status" value="1"/>
</dbReference>
<evidence type="ECO:0000313" key="7">
    <source>
        <dbReference type="Proteomes" id="UP000469185"/>
    </source>
</evidence>
<organism evidence="6 7">
    <name type="scientific">Phytoactinopolyspora alkaliphila</name>
    <dbReference type="NCBI Taxonomy" id="1783498"/>
    <lineage>
        <taxon>Bacteria</taxon>
        <taxon>Bacillati</taxon>
        <taxon>Actinomycetota</taxon>
        <taxon>Actinomycetes</taxon>
        <taxon>Jiangellales</taxon>
        <taxon>Jiangellaceae</taxon>
        <taxon>Phytoactinopolyspora</taxon>
    </lineage>
</organism>
<keyword evidence="4" id="KW-0804">Transcription</keyword>
<dbReference type="RefSeq" id="WP_163820623.1">
    <property type="nucleotide sequence ID" value="NZ_JAAGOB010000014.1"/>
</dbReference>
<dbReference type="InterPro" id="IPR000847">
    <property type="entry name" value="LysR_HTH_N"/>
</dbReference>
<evidence type="ECO:0000256" key="3">
    <source>
        <dbReference type="ARBA" id="ARBA00023125"/>
    </source>
</evidence>
<dbReference type="Pfam" id="PF03466">
    <property type="entry name" value="LysR_substrate"/>
    <property type="match status" value="1"/>
</dbReference>
<feature type="domain" description="HTH lysR-type" evidence="5">
    <location>
        <begin position="3"/>
        <end position="60"/>
    </location>
</feature>
<protein>
    <submittedName>
        <fullName evidence="6">LysR family transcriptional regulator</fullName>
    </submittedName>
</protein>
<evidence type="ECO:0000256" key="1">
    <source>
        <dbReference type="ARBA" id="ARBA00009437"/>
    </source>
</evidence>
<dbReference type="Proteomes" id="UP000469185">
    <property type="component" value="Unassembled WGS sequence"/>
</dbReference>
<dbReference type="GO" id="GO:0003700">
    <property type="term" value="F:DNA-binding transcription factor activity"/>
    <property type="evidence" value="ECO:0007669"/>
    <property type="project" value="InterPro"/>
</dbReference>
<sequence length="296" mass="33016">MSITLQRLEFFRAVARHLSFSAAAKELYTSQPYVSNQIRKLEDHFGARLFVRSQPKISLTEAGAALHKRIEQILSDIEQLDHVARQFHGLQRGTVRFAATESIGNHVMPELIARFHREHPSMIVQGRIGNTEEVLEWLDLREVEIGISPQIPEDPAVISAPFYREALVVIYPTSMDLPDPLPLERFAELPKIVREGGSLTRARMYELLDPESLGTTIVGELSGTTAVNEAVVTGLAVSLVPEQSARTWIEAGLVRSCALAGVTLSHDFHLLHTAERDLTLAARAFIEHLLSYRELG</sequence>
<keyword evidence="7" id="KW-1185">Reference proteome</keyword>
<dbReference type="PRINTS" id="PR00039">
    <property type="entry name" value="HTHLYSR"/>
</dbReference>
<dbReference type="InterPro" id="IPR036390">
    <property type="entry name" value="WH_DNA-bd_sf"/>
</dbReference>
<dbReference type="Gene3D" id="1.10.10.10">
    <property type="entry name" value="Winged helix-like DNA-binding domain superfamily/Winged helix DNA-binding domain"/>
    <property type="match status" value="1"/>
</dbReference>
<dbReference type="SUPFAM" id="SSF46785">
    <property type="entry name" value="Winged helix' DNA-binding domain"/>
    <property type="match status" value="1"/>
</dbReference>
<dbReference type="InterPro" id="IPR005119">
    <property type="entry name" value="LysR_subst-bd"/>
</dbReference>
<proteinExistence type="inferred from homology"/>
<accession>A0A6N9YS14</accession>